<dbReference type="Proteomes" id="UP000279271">
    <property type="component" value="Unassembled WGS sequence"/>
</dbReference>
<reference evidence="6" key="2">
    <citation type="journal article" date="2018" name="Algal Res.">
        <title>Characterization of plant carbon substrate utilization by Auxenochlorella protothecoides.</title>
        <authorList>
            <person name="Vogler B.W."/>
            <person name="Starkenburg S.R."/>
            <person name="Sudasinghe N."/>
            <person name="Schambach J.Y."/>
            <person name="Rollin J.A."/>
            <person name="Pattathil S."/>
            <person name="Barry A.N."/>
        </authorList>
    </citation>
    <scope>NUCLEOTIDE SEQUENCE [LARGE SCALE GENOMIC DNA]</scope>
    <source>
        <strain evidence="6">UTEX 25</strain>
    </source>
</reference>
<keyword evidence="3" id="KW-0378">Hydrolase</keyword>
<dbReference type="STRING" id="3075.A0A087SNE5"/>
<dbReference type="CDD" id="cd10455">
    <property type="entry name" value="GIY-YIG_SLX1"/>
    <property type="match status" value="1"/>
</dbReference>
<accession>A0A087SNE5</accession>
<gene>
    <name evidence="4" type="ORF">APUTEX25_002233</name>
    <name evidence="3" type="ORF">F751_4519</name>
</gene>
<keyword evidence="5" id="KW-1185">Reference proteome</keyword>
<dbReference type="InterPro" id="IPR035901">
    <property type="entry name" value="GIY-YIG_endonuc_sf"/>
</dbReference>
<dbReference type="RefSeq" id="XP_011400216.1">
    <property type="nucleotide sequence ID" value="XM_011401914.1"/>
</dbReference>
<dbReference type="GO" id="GO:0017108">
    <property type="term" value="F:5'-flap endonuclease activity"/>
    <property type="evidence" value="ECO:0007669"/>
    <property type="project" value="TreeGrafter"/>
</dbReference>
<feature type="region of interest" description="Disordered" evidence="1">
    <location>
        <begin position="163"/>
        <end position="207"/>
    </location>
</feature>
<protein>
    <submittedName>
        <fullName evidence="3">Structure-specific endonuclease subunit SLX1-like protein</fullName>
    </submittedName>
</protein>
<evidence type="ECO:0000313" key="5">
    <source>
        <dbReference type="Proteomes" id="UP000028924"/>
    </source>
</evidence>
<dbReference type="Gene3D" id="3.40.1440.10">
    <property type="entry name" value="GIY-YIG endonuclease"/>
    <property type="match status" value="1"/>
</dbReference>
<dbReference type="PROSITE" id="PS50164">
    <property type="entry name" value="GIY_YIG"/>
    <property type="match status" value="1"/>
</dbReference>
<dbReference type="GO" id="GO:0033557">
    <property type="term" value="C:Slx1-Slx4 complex"/>
    <property type="evidence" value="ECO:0007669"/>
    <property type="project" value="TreeGrafter"/>
</dbReference>
<evidence type="ECO:0000259" key="2">
    <source>
        <dbReference type="PROSITE" id="PS50164"/>
    </source>
</evidence>
<dbReference type="EMBL" id="KL662144">
    <property type="protein sequence ID" value="KFM27249.1"/>
    <property type="molecule type" value="Genomic_DNA"/>
</dbReference>
<evidence type="ECO:0000313" key="4">
    <source>
        <dbReference type="EMBL" id="RMZ57001.1"/>
    </source>
</evidence>
<dbReference type="GO" id="GO:0008821">
    <property type="term" value="F:crossover junction DNA endonuclease activity"/>
    <property type="evidence" value="ECO:0007669"/>
    <property type="project" value="TreeGrafter"/>
</dbReference>
<dbReference type="EMBL" id="QOKY01000130">
    <property type="protein sequence ID" value="RMZ57001.1"/>
    <property type="molecule type" value="Genomic_DNA"/>
</dbReference>
<dbReference type="AlphaFoldDB" id="A0A087SNE5"/>
<organism evidence="3 5">
    <name type="scientific">Auxenochlorella protothecoides</name>
    <name type="common">Green microalga</name>
    <name type="synonym">Chlorella protothecoides</name>
    <dbReference type="NCBI Taxonomy" id="3075"/>
    <lineage>
        <taxon>Eukaryota</taxon>
        <taxon>Viridiplantae</taxon>
        <taxon>Chlorophyta</taxon>
        <taxon>core chlorophytes</taxon>
        <taxon>Trebouxiophyceae</taxon>
        <taxon>Chlorellales</taxon>
        <taxon>Chlorellaceae</taxon>
        <taxon>Auxenochlorella</taxon>
    </lineage>
</organism>
<keyword evidence="3" id="KW-0540">Nuclease</keyword>
<reference evidence="3 5" key="1">
    <citation type="journal article" date="2014" name="BMC Genomics">
        <title>Oil accumulation mechanisms of the oleaginous microalga Chlorella protothecoides revealed through its genome, transcriptomes, and proteomes.</title>
        <authorList>
            <person name="Gao C."/>
            <person name="Wang Y."/>
            <person name="Shen Y."/>
            <person name="Yan D."/>
            <person name="He X."/>
            <person name="Dai J."/>
            <person name="Wu Q."/>
        </authorList>
    </citation>
    <scope>NUCLEOTIDE SEQUENCE [LARGE SCALE GENOMIC DNA]</scope>
    <source>
        <strain evidence="3 5">0710</strain>
    </source>
</reference>
<feature type="domain" description="GIY-YIG" evidence="2">
    <location>
        <begin position="3"/>
        <end position="85"/>
    </location>
</feature>
<dbReference type="KEGG" id="apro:F751_4519"/>
<dbReference type="GeneID" id="23615910"/>
<dbReference type="GO" id="GO:0000724">
    <property type="term" value="P:double-strand break repair via homologous recombination"/>
    <property type="evidence" value="ECO:0007669"/>
    <property type="project" value="TreeGrafter"/>
</dbReference>
<dbReference type="SUPFAM" id="SSF82771">
    <property type="entry name" value="GIY-YIG endonuclease"/>
    <property type="match status" value="1"/>
</dbReference>
<reference evidence="4" key="3">
    <citation type="submission" date="2018-10" db="EMBL/GenBank/DDBJ databases">
        <authorList>
            <person name="Hovde B."/>
            <person name="Zhang X."/>
        </authorList>
    </citation>
    <scope>NUCLEOTIDE SEQUENCE [LARGE SCALE GENOMIC DNA]</scope>
    <source>
        <strain evidence="4">UTEX 25</strain>
    </source>
</reference>
<evidence type="ECO:0000256" key="1">
    <source>
        <dbReference type="SAM" id="MobiDB-lite"/>
    </source>
</evidence>
<dbReference type="InterPro" id="IPR050381">
    <property type="entry name" value="SLX1_endonuclease"/>
</dbReference>
<dbReference type="OrthoDB" id="24645at2759"/>
<evidence type="ECO:0000313" key="3">
    <source>
        <dbReference type="EMBL" id="KFM27249.1"/>
    </source>
</evidence>
<dbReference type="PANTHER" id="PTHR20208:SF10">
    <property type="entry name" value="STRUCTURE-SPECIFIC ENDONUCLEASE SUBUNIT SLX1"/>
    <property type="match status" value="1"/>
</dbReference>
<dbReference type="eggNOG" id="KOG3005">
    <property type="taxonomic scope" value="Eukaryota"/>
</dbReference>
<dbReference type="InterPro" id="IPR000305">
    <property type="entry name" value="GIY-YIG_endonuc"/>
</dbReference>
<reference evidence="4" key="4">
    <citation type="submission" date="2018-11" db="EMBL/GenBank/DDBJ databases">
        <title>Characterization of plant carbon substrate utilization by Auxenochlorella protothecoides.</title>
        <authorList>
            <person name="Vogler B.W."/>
            <person name="Starkenburg S.R."/>
            <person name="Sudasinghe N."/>
            <person name="Schambach J.Y."/>
            <person name="Rollin J.A."/>
            <person name="Pattathil S."/>
            <person name="Barry A.N."/>
        </authorList>
    </citation>
    <scope>NUCLEOTIDE SEQUENCE [LARGE SCALE GENOMIC DNA]</scope>
    <source>
        <strain evidence="4">UTEX 25</strain>
    </source>
</reference>
<keyword evidence="3" id="KW-0255">Endonuclease</keyword>
<evidence type="ECO:0000313" key="6">
    <source>
        <dbReference type="Proteomes" id="UP000279271"/>
    </source>
</evidence>
<proteinExistence type="predicted"/>
<dbReference type="PANTHER" id="PTHR20208">
    <property type="entry name" value="STRUCTURE-SPECIFIC ENDONUCLEASE SUBUNIT SLX1"/>
    <property type="match status" value="1"/>
</dbReference>
<dbReference type="Proteomes" id="UP000028924">
    <property type="component" value="Unassembled WGS sequence"/>
</dbReference>
<name>A0A087SNE5_AUXPR</name>
<dbReference type="Pfam" id="PF01541">
    <property type="entry name" value="GIY-YIG"/>
    <property type="match status" value="1"/>
</dbReference>
<sequence>MPEVFGCYLLRSCHAKGKGRTYIGFTVNPSRRLRQHNGDIVSGAAKTKRLRPWEMVLFVHGFPTAVTALQFEWAWQHPEVSLDVRAAAQRLGKKRLQGVQGKVRLLHEMLNLEPWRYFPLSLHILSSAHAPLRAQCPPLPAHIAVTFAPLEDLDPGYDIADESTSQAEEEAAQTALGSTNSMAPGSKASSPAPSPAPSPHASPSKAGGKGACRLCAGDASRTWWACSSCDSRFHLGCLARHLLEKVRV</sequence>